<gene>
    <name evidence="3" type="ORF">L211DRAFT_460055</name>
</gene>
<keyword evidence="2" id="KW-1133">Transmembrane helix</keyword>
<keyword evidence="2" id="KW-0812">Transmembrane</keyword>
<dbReference type="EMBL" id="ML121564">
    <property type="protein sequence ID" value="RPB21088.1"/>
    <property type="molecule type" value="Genomic_DNA"/>
</dbReference>
<evidence type="ECO:0000256" key="1">
    <source>
        <dbReference type="SAM" id="MobiDB-lite"/>
    </source>
</evidence>
<name>A0A3N4LH98_9PEZI</name>
<keyword evidence="2" id="KW-0472">Membrane</keyword>
<dbReference type="OrthoDB" id="5384459at2759"/>
<organism evidence="3 4">
    <name type="scientific">Terfezia boudieri ATCC MYA-4762</name>
    <dbReference type="NCBI Taxonomy" id="1051890"/>
    <lineage>
        <taxon>Eukaryota</taxon>
        <taxon>Fungi</taxon>
        <taxon>Dikarya</taxon>
        <taxon>Ascomycota</taxon>
        <taxon>Pezizomycotina</taxon>
        <taxon>Pezizomycetes</taxon>
        <taxon>Pezizales</taxon>
        <taxon>Pezizaceae</taxon>
        <taxon>Terfezia</taxon>
    </lineage>
</organism>
<accession>A0A3N4LH98</accession>
<feature type="compositionally biased region" description="Polar residues" evidence="1">
    <location>
        <begin position="74"/>
        <end position="105"/>
    </location>
</feature>
<evidence type="ECO:0000313" key="4">
    <source>
        <dbReference type="Proteomes" id="UP000267821"/>
    </source>
</evidence>
<feature type="transmembrane region" description="Helical" evidence="2">
    <location>
        <begin position="263"/>
        <end position="285"/>
    </location>
</feature>
<dbReference type="Proteomes" id="UP000267821">
    <property type="component" value="Unassembled WGS sequence"/>
</dbReference>
<evidence type="ECO:0000256" key="2">
    <source>
        <dbReference type="SAM" id="Phobius"/>
    </source>
</evidence>
<feature type="compositionally biased region" description="Polar residues" evidence="1">
    <location>
        <begin position="29"/>
        <end position="45"/>
    </location>
</feature>
<reference evidence="3 4" key="1">
    <citation type="journal article" date="2018" name="Nat. Ecol. Evol.">
        <title>Pezizomycetes genomes reveal the molecular basis of ectomycorrhizal truffle lifestyle.</title>
        <authorList>
            <person name="Murat C."/>
            <person name="Payen T."/>
            <person name="Noel B."/>
            <person name="Kuo A."/>
            <person name="Morin E."/>
            <person name="Chen J."/>
            <person name="Kohler A."/>
            <person name="Krizsan K."/>
            <person name="Balestrini R."/>
            <person name="Da Silva C."/>
            <person name="Montanini B."/>
            <person name="Hainaut M."/>
            <person name="Levati E."/>
            <person name="Barry K.W."/>
            <person name="Belfiori B."/>
            <person name="Cichocki N."/>
            <person name="Clum A."/>
            <person name="Dockter R.B."/>
            <person name="Fauchery L."/>
            <person name="Guy J."/>
            <person name="Iotti M."/>
            <person name="Le Tacon F."/>
            <person name="Lindquist E.A."/>
            <person name="Lipzen A."/>
            <person name="Malagnac F."/>
            <person name="Mello A."/>
            <person name="Molinier V."/>
            <person name="Miyauchi S."/>
            <person name="Poulain J."/>
            <person name="Riccioni C."/>
            <person name="Rubini A."/>
            <person name="Sitrit Y."/>
            <person name="Splivallo R."/>
            <person name="Traeger S."/>
            <person name="Wang M."/>
            <person name="Zifcakova L."/>
            <person name="Wipf D."/>
            <person name="Zambonelli A."/>
            <person name="Paolocci F."/>
            <person name="Nowrousian M."/>
            <person name="Ottonello S."/>
            <person name="Baldrian P."/>
            <person name="Spatafora J.W."/>
            <person name="Henrissat B."/>
            <person name="Nagy L.G."/>
            <person name="Aury J.M."/>
            <person name="Wincker P."/>
            <person name="Grigoriev I.V."/>
            <person name="Bonfante P."/>
            <person name="Martin F.M."/>
        </authorList>
    </citation>
    <scope>NUCLEOTIDE SEQUENCE [LARGE SCALE GENOMIC DNA]</scope>
    <source>
        <strain evidence="3 4">ATCC MYA-4762</strain>
    </source>
</reference>
<feature type="region of interest" description="Disordered" evidence="1">
    <location>
        <begin position="1"/>
        <end position="107"/>
    </location>
</feature>
<dbReference type="STRING" id="1051890.A0A3N4LH98"/>
<feature type="region of interest" description="Disordered" evidence="1">
    <location>
        <begin position="290"/>
        <end position="315"/>
    </location>
</feature>
<feature type="region of interest" description="Disordered" evidence="1">
    <location>
        <begin position="135"/>
        <end position="158"/>
    </location>
</feature>
<sequence>MDQRFPLQASMPSQHRTDSLPDLDIVPLNSRSASSSPITTTENPWQPSTASRSQSPRPASPPQIGPAARPYSPQYRSSFSPPDIYQYNNLLPPTIPNLEQPTPLTNPLPFQHEYRNQVPIEGEYPSAVQVQDDAILPAPPPYSRYAAGEPQKSEPERRRPQLDMIDVSAAVRGLPTVHIAVGPDGNVNSSSNSHLQNGSDIAPAEPFIIQQSDSEISMQSAQSSALSTNSNRLLMRLLMRGRLSENVKQEKVKNNKRVCGIKLWRILLAIAFVSILLSIVLGITLGMAKKRNRRSGDPKPDGGRNLPDNSQNSIFPESNILVPLTVVKQNQTCLTNNSEPSELTGEALWACDIAGSQLYFEIKTNDYSRPPATLPHRNGTADEAEFVITSTDGASGKHPLRYGFQSPNFFHQPLYRVLQDNGGKGLKEGPTGGSPKYDFRVLYTKEIILRDSAIVPPSGVKRTEVGNGEIVWYCKWDKTYIEGRVWMETVNGISKKVDSAFRMTLRESRLSDQELQQLLPGSNTTDAAKGAITCQKKMNRGGNLVDIPAGPGGNISSGITRAKEVLEARAVEEVVRRRFGRANISKRHSPQFQQTERADGAGQCLCEWSG</sequence>
<feature type="compositionally biased region" description="Low complexity" evidence="1">
    <location>
        <begin position="46"/>
        <end position="57"/>
    </location>
</feature>
<evidence type="ECO:0000313" key="3">
    <source>
        <dbReference type="EMBL" id="RPB21088.1"/>
    </source>
</evidence>
<proteinExistence type="predicted"/>
<dbReference type="AlphaFoldDB" id="A0A3N4LH98"/>
<dbReference type="InParanoid" id="A0A3N4LH98"/>
<protein>
    <submittedName>
        <fullName evidence="3">Uncharacterized protein</fullName>
    </submittedName>
</protein>
<keyword evidence="4" id="KW-1185">Reference proteome</keyword>